<keyword evidence="2" id="KW-0812">Transmembrane</keyword>
<dbReference type="EMBL" id="VJMH01005210">
    <property type="protein sequence ID" value="KAF0698935.1"/>
    <property type="molecule type" value="Genomic_DNA"/>
</dbReference>
<feature type="transmembrane region" description="Helical" evidence="2">
    <location>
        <begin position="717"/>
        <end position="741"/>
    </location>
</feature>
<evidence type="ECO:0000313" key="5">
    <source>
        <dbReference type="Proteomes" id="UP000332933"/>
    </source>
</evidence>
<name>A0A485KRF9_9STRA</name>
<dbReference type="EMBL" id="CAADRA010005231">
    <property type="protein sequence ID" value="VFT87344.1"/>
    <property type="molecule type" value="Genomic_DNA"/>
</dbReference>
<feature type="transmembrane region" description="Helical" evidence="2">
    <location>
        <begin position="849"/>
        <end position="871"/>
    </location>
</feature>
<gene>
    <name evidence="4" type="primary">Aste57867_10470</name>
    <name evidence="3" type="ORF">As57867_010430</name>
    <name evidence="4" type="ORF">ASTE57867_10470</name>
</gene>
<evidence type="ECO:0000256" key="1">
    <source>
        <dbReference type="SAM" id="MobiDB-lite"/>
    </source>
</evidence>
<feature type="transmembrane region" description="Helical" evidence="2">
    <location>
        <begin position="1569"/>
        <end position="1594"/>
    </location>
</feature>
<keyword evidence="2" id="KW-0472">Membrane</keyword>
<organism evidence="4 5">
    <name type="scientific">Aphanomyces stellatus</name>
    <dbReference type="NCBI Taxonomy" id="120398"/>
    <lineage>
        <taxon>Eukaryota</taxon>
        <taxon>Sar</taxon>
        <taxon>Stramenopiles</taxon>
        <taxon>Oomycota</taxon>
        <taxon>Saprolegniomycetes</taxon>
        <taxon>Saprolegniales</taxon>
        <taxon>Verrucalvaceae</taxon>
        <taxon>Aphanomyces</taxon>
    </lineage>
</organism>
<protein>
    <submittedName>
        <fullName evidence="4">Aste57867_10470 protein</fullName>
    </submittedName>
</protein>
<keyword evidence="5" id="KW-1185">Reference proteome</keyword>
<reference evidence="4 5" key="1">
    <citation type="submission" date="2019-03" db="EMBL/GenBank/DDBJ databases">
        <authorList>
            <person name="Gaulin E."/>
            <person name="Dumas B."/>
        </authorList>
    </citation>
    <scope>NUCLEOTIDE SEQUENCE [LARGE SCALE GENOMIC DNA]</scope>
    <source>
        <strain evidence="4">CBS 568.67</strain>
    </source>
</reference>
<dbReference type="Proteomes" id="UP000332933">
    <property type="component" value="Unassembled WGS sequence"/>
</dbReference>
<accession>A0A485KRF9</accession>
<feature type="transmembrane region" description="Helical" evidence="2">
    <location>
        <begin position="984"/>
        <end position="1005"/>
    </location>
</feature>
<feature type="transmembrane region" description="Helical" evidence="2">
    <location>
        <begin position="1661"/>
        <end position="1681"/>
    </location>
</feature>
<proteinExistence type="predicted"/>
<feature type="transmembrane region" description="Helical" evidence="2">
    <location>
        <begin position="761"/>
        <end position="779"/>
    </location>
</feature>
<feature type="transmembrane region" description="Helical" evidence="2">
    <location>
        <begin position="106"/>
        <end position="125"/>
    </location>
</feature>
<evidence type="ECO:0000256" key="2">
    <source>
        <dbReference type="SAM" id="Phobius"/>
    </source>
</evidence>
<evidence type="ECO:0000313" key="4">
    <source>
        <dbReference type="EMBL" id="VFT87344.1"/>
    </source>
</evidence>
<keyword evidence="2" id="KW-1133">Transmembrane helix</keyword>
<sequence>MANKAKPPDKQNPRGPVFKFVREEQLGSGKTHQMAKPVVAPTPVPTEEYVPPLFVVSREGSRMLVVARTGDGSQQVPSEELGRQQDISSPAREEEPKGKLFELKTAIGFLYVLATGAGAVVYLAVMAPSLSNDNLWPNMNSTGVQTFLGDLYNAKTSLGASGTLDLFSSNSAVRKDYSTASSFMDLRPAAARSILLSRLPLDQAITTIRAVPLSENIQTVSQACWADFNRVYEAARSARHQVLCNQRLVPNGAYYWESLFRNLAPNDLTTSTYLASVQASIFDYIGATPSGPAWVDAMKAPIWLTVPNEVNLWQAHGLQYFQNSFQNFYLEGTQESVTIVNALGMRQRMTVSSFTATNRPKTQWTSAYAYSGLWNDIDACASFQASLVRAAPNLFEKVYKLDWESFDFYSCGPGGTNATAIIRNSLGPLTTFEVFLVPAPPSLLTLVDAFQGELNVALMSNPQANLALPQPTIDMTPEAWVHPGAVYYGGNPVCVYGQPQPYVQTSFGYYDDCGVQTQHAIQLARDSVLFAMLATASQPSTLASICSLTSTSRTCLEALAPALAVFKSLANTASLATQLDRATSDVIAANTNFVQWATINGTNLALHQTMVSDVARGDPWSFVGWMTMHDWAMGLREVYTFASDWDVWTLMGRHEPFVPFAANGVEMPRTASKYLWIVCIYVTAILVLVFLLTLLVGSIATPRVKVDGGNLLFSNRLVGGAWIGRPFLFVRGLTAILILSTSPVVFNTYSGLAKLDFVPRPVWQTLLLAGEATWVTYVANDVLLPFTKPYSLIYAPISSTLAWLIILSIEFSNPYKTQANIGRECNILSFTRGILCTNGEIHIGTFDRVLLLTLVALCTLVPAYMVVFLVFRKMRTQYKTVELHSFHLTSASEAFLASSINRLSVVACVLSGLIPIGKYLLDVKTWVVLTTPRIGNSTYILPAAVVEIQPASEELTSTRRSLCSGKTKDAIQNVTAKMGNKVRWIGFLGLVYMTAAVVSSFIYLFESQAYFTNDFLWLGFGDTNTQAFLVNMFNVQLQLDASSPQYQIDNPAHGDYATTNNNTQYNVFSSALYAIAIQDEANTLFNVVQGLRAMDSCNLPWIATAYCFADFDKSYEMAFSAERQQRCLHREVENGAVYVEAILRNAHWPTLNGCWGASLETAIFAPIRNTNAGLEWVNSMKAFSTLSVIDEVQAWQLKGVKRYTTMWQNYKLLGVTEAFVISNYAGIQYPLTLKKSNSTFHLSGATAFKMYNAFANCLRAVSNTSAASGKNLIRSTPGYLFNTSTAQDNLLANGVLVAPLDPSYVIFSNTIGPFGVVDMKRVPAPQSLLDLYHDMRMFFLSKLSSAQGIQGEFWAIYTLHFFFPQPTAWDAPALMWGGDPNCPLNFGGNTTAPLQYFSSNGLCGNFFWDYMKTYTQNLWMAIMAMGSQSPPNATRVSRRDVNHQSDLFNSITQLLALTNKYMSPSEMAQFDTAAADTKAAIRDDLTLEFVQYLSTDGSTYFLSRVNYFAPTEPDFQFFSWLYLFEWAEGKREVVSMQGSRDTLTSMSTTKPLTQKLANATEIPRNVGTFFYAVIFYITAVLFGVGCLVILYIVYSRGYVDGINIMSFNYVAGHVWIGRPLMLLRSITSIALLSTSHLALVAPMAKLTTYFQSPGRDTLTTLVSSGEICWLVYIVVDTFAIFTCEYTSYYSTPSVVLVSGTVAILSFAAPTTHSVELSRQCTVVAVDFDVSCVSGVVHIGDYTRFGTLIGIACGGCVVAYLFVRLVVRKPKTFPPFSPLLYSAAKSEFEHSCHANWIHGGTIYLDKASATMTGLLTLTYCGVEYVADIKTWRIYAMSLAKMPERNALPPPFLYALPLDSSE</sequence>
<feature type="transmembrane region" description="Helical" evidence="2">
    <location>
        <begin position="1744"/>
        <end position="1766"/>
    </location>
</feature>
<feature type="transmembrane region" description="Helical" evidence="2">
    <location>
        <begin position="1615"/>
        <end position="1641"/>
    </location>
</feature>
<reference evidence="3" key="2">
    <citation type="submission" date="2019-06" db="EMBL/GenBank/DDBJ databases">
        <title>Genomics analysis of Aphanomyces spp. identifies a new class of oomycete effector associated with host adaptation.</title>
        <authorList>
            <person name="Gaulin E."/>
        </authorList>
    </citation>
    <scope>NUCLEOTIDE SEQUENCE</scope>
    <source>
        <strain evidence="3">CBS 578.67</strain>
    </source>
</reference>
<evidence type="ECO:0000313" key="3">
    <source>
        <dbReference type="EMBL" id="KAF0698935.1"/>
    </source>
</evidence>
<feature type="transmembrane region" description="Helical" evidence="2">
    <location>
        <begin position="674"/>
        <end position="696"/>
    </location>
</feature>
<feature type="transmembrane region" description="Helical" evidence="2">
    <location>
        <begin position="791"/>
        <end position="809"/>
    </location>
</feature>
<feature type="transmembrane region" description="Helical" evidence="2">
    <location>
        <begin position="1688"/>
        <end position="1708"/>
    </location>
</feature>
<feature type="region of interest" description="Disordered" evidence="1">
    <location>
        <begin position="69"/>
        <end position="95"/>
    </location>
</feature>